<reference evidence="2" key="1">
    <citation type="submission" date="2006-08" db="EMBL/GenBank/DDBJ databases">
        <title>Complete sequence of Alkalilimnicola ehrilichei MLHE-1.</title>
        <authorList>
            <person name="Copeland A."/>
            <person name="Lucas S."/>
            <person name="Lapidus A."/>
            <person name="Barry K."/>
            <person name="Detter J.C."/>
            <person name="Glavina del Rio T."/>
            <person name="Hammon N."/>
            <person name="Israni S."/>
            <person name="Dalin E."/>
            <person name="Tice H."/>
            <person name="Pitluck S."/>
            <person name="Sims D."/>
            <person name="Brettin T."/>
            <person name="Bruce D."/>
            <person name="Han C."/>
            <person name="Tapia R."/>
            <person name="Gilna P."/>
            <person name="Schmutz J."/>
            <person name="Larimer F."/>
            <person name="Land M."/>
            <person name="Hauser L."/>
            <person name="Kyrpides N."/>
            <person name="Mikhailova N."/>
            <person name="Oremland R.S."/>
            <person name="Hoeft S.E."/>
            <person name="Switzer-Blum J."/>
            <person name="Kulp T."/>
            <person name="King G."/>
            <person name="Tabita R."/>
            <person name="Witte B."/>
            <person name="Santini J.M."/>
            <person name="Basu P."/>
            <person name="Hollibaugh J.T."/>
            <person name="Xie G."/>
            <person name="Stolz J.F."/>
            <person name="Richardson P."/>
        </authorList>
    </citation>
    <scope>NUCLEOTIDE SEQUENCE [LARGE SCALE GENOMIC DNA]</scope>
    <source>
        <strain evidence="2">ATCC BAA-1101 / DSM 17681 / MLHE-1</strain>
    </source>
</reference>
<dbReference type="CDD" id="cd00090">
    <property type="entry name" value="HTH_ARSR"/>
    <property type="match status" value="1"/>
</dbReference>
<gene>
    <name evidence="1" type="ordered locus">Mlg_2316</name>
</gene>
<proteinExistence type="predicted"/>
<dbReference type="AlphaFoldDB" id="Q0A681"/>
<dbReference type="eggNOG" id="COG1846">
    <property type="taxonomic scope" value="Bacteria"/>
</dbReference>
<protein>
    <submittedName>
        <fullName evidence="1">Transcriptional regulator, AsnC family</fullName>
    </submittedName>
</protein>
<dbReference type="InterPro" id="IPR011991">
    <property type="entry name" value="ArsR-like_HTH"/>
</dbReference>
<dbReference type="NCBIfam" id="TIGR04176">
    <property type="entry name" value="MarR_EPS"/>
    <property type="match status" value="1"/>
</dbReference>
<evidence type="ECO:0000313" key="2">
    <source>
        <dbReference type="Proteomes" id="UP000001962"/>
    </source>
</evidence>
<evidence type="ECO:0000313" key="1">
    <source>
        <dbReference type="EMBL" id="ABI57656.1"/>
    </source>
</evidence>
<accession>Q0A681</accession>
<dbReference type="GO" id="GO:0006355">
    <property type="term" value="P:regulation of DNA-templated transcription"/>
    <property type="evidence" value="ECO:0007669"/>
    <property type="project" value="UniProtKB-ARBA"/>
</dbReference>
<dbReference type="EMBL" id="CP000453">
    <property type="protein sequence ID" value="ABI57656.1"/>
    <property type="molecule type" value="Genomic_DNA"/>
</dbReference>
<organism evidence="1 2">
    <name type="scientific">Alkalilimnicola ehrlichii (strain ATCC BAA-1101 / DSM 17681 / MLHE-1)</name>
    <dbReference type="NCBI Taxonomy" id="187272"/>
    <lineage>
        <taxon>Bacteria</taxon>
        <taxon>Pseudomonadati</taxon>
        <taxon>Pseudomonadota</taxon>
        <taxon>Gammaproteobacteria</taxon>
        <taxon>Chromatiales</taxon>
        <taxon>Ectothiorhodospiraceae</taxon>
        <taxon>Alkalilimnicola</taxon>
    </lineage>
</organism>
<dbReference type="Pfam" id="PF13412">
    <property type="entry name" value="HTH_24"/>
    <property type="match status" value="1"/>
</dbReference>
<dbReference type="InterPro" id="IPR036390">
    <property type="entry name" value="WH_DNA-bd_sf"/>
</dbReference>
<dbReference type="KEGG" id="aeh:Mlg_2316"/>
<dbReference type="HOGENOM" id="CLU_147409_1_0_6"/>
<dbReference type="SUPFAM" id="SSF46785">
    <property type="entry name" value="Winged helix' DNA-binding domain"/>
    <property type="match status" value="1"/>
</dbReference>
<name>Q0A681_ALKEH</name>
<dbReference type="Gene3D" id="1.10.10.10">
    <property type="entry name" value="Winged helix-like DNA-binding domain superfamily/Winged helix DNA-binding domain"/>
    <property type="match status" value="1"/>
</dbReference>
<sequence>MPPHRPCEPPKGARQSTTMTREEIQFRILRLLQDNPQLSQRDLAAELGVSVGSTHYCLRALVDKGWVKANNFAKSTRKTRYLYQLTPSGIAEKAALTRRFLKRKREEYQAIRAEIAELEKDLKDQ</sequence>
<keyword evidence="2" id="KW-1185">Reference proteome</keyword>
<dbReference type="InterPro" id="IPR026433">
    <property type="entry name" value="MarR_EPS"/>
</dbReference>
<dbReference type="Proteomes" id="UP000001962">
    <property type="component" value="Chromosome"/>
</dbReference>
<dbReference type="InterPro" id="IPR036388">
    <property type="entry name" value="WH-like_DNA-bd_sf"/>
</dbReference>